<proteinExistence type="predicted"/>
<reference evidence="2" key="1">
    <citation type="submission" date="2025-08" db="UniProtKB">
        <authorList>
            <consortium name="RefSeq"/>
        </authorList>
    </citation>
    <scope>IDENTIFICATION</scope>
</reference>
<dbReference type="PANTHER" id="PTHR47027">
    <property type="entry name" value="REVERSE TRANSCRIPTASE DOMAIN-CONTAINING PROTEIN"/>
    <property type="match status" value="1"/>
</dbReference>
<name>A0ABM0JR25_APLCA</name>
<gene>
    <name evidence="2" type="primary">LOC101859485</name>
</gene>
<dbReference type="Proteomes" id="UP000694888">
    <property type="component" value="Unplaced"/>
</dbReference>
<organism evidence="1 2">
    <name type="scientific">Aplysia californica</name>
    <name type="common">California sea hare</name>
    <dbReference type="NCBI Taxonomy" id="6500"/>
    <lineage>
        <taxon>Eukaryota</taxon>
        <taxon>Metazoa</taxon>
        <taxon>Spiralia</taxon>
        <taxon>Lophotrochozoa</taxon>
        <taxon>Mollusca</taxon>
        <taxon>Gastropoda</taxon>
        <taxon>Heterobranchia</taxon>
        <taxon>Euthyneura</taxon>
        <taxon>Tectipleura</taxon>
        <taxon>Aplysiida</taxon>
        <taxon>Aplysioidea</taxon>
        <taxon>Aplysiidae</taxon>
        <taxon>Aplysia</taxon>
    </lineage>
</organism>
<sequence length="127" mass="14459">MGMLGCFRSIQIKVYKAVVLSSLLYGSETWTLYSKHIDKLEQFHQRALHGILGIRRQDRITNIEVLNRSSSHTLSHLLHSSILTALSQATKYVRPVSKLPAREVLSEPKSSMDCGGYTLLRFRQETN</sequence>
<dbReference type="RefSeq" id="XP_005099528.1">
    <property type="nucleotide sequence ID" value="XM_005099471.1"/>
</dbReference>
<dbReference type="GeneID" id="101859485"/>
<keyword evidence="1" id="KW-1185">Reference proteome</keyword>
<protein>
    <submittedName>
        <fullName evidence="2">Uncharacterized protein LOC101859485</fullName>
    </submittedName>
</protein>
<accession>A0ABM0JR25</accession>
<evidence type="ECO:0000313" key="1">
    <source>
        <dbReference type="Proteomes" id="UP000694888"/>
    </source>
</evidence>
<dbReference type="PANTHER" id="PTHR47027:SF30">
    <property type="entry name" value="THAP-TYPE DOMAIN-CONTAINING PROTEIN"/>
    <property type="match status" value="1"/>
</dbReference>
<evidence type="ECO:0000313" key="2">
    <source>
        <dbReference type="RefSeq" id="XP_005099528.1"/>
    </source>
</evidence>